<proteinExistence type="predicted"/>
<comment type="caution">
    <text evidence="2">The sequence shown here is derived from an EMBL/GenBank/DDBJ whole genome shotgun (WGS) entry which is preliminary data.</text>
</comment>
<name>A0ABY2R6L3_9FLAO</name>
<evidence type="ECO:0008006" key="4">
    <source>
        <dbReference type="Google" id="ProtNLM"/>
    </source>
</evidence>
<sequence length="464" mass="49093">MKKKFLVLAGSLFFSHYAFSQVGVNTQSPNATLDVVAKTTDGTKAEGILAPRLTGDQIKLADNMYTALQKGAIVYATSAVSSASIKTNSINAPGYYYFDGLVWRSLSSPPNIYNSDGYLTGPRAMDLNYNTLWINGASSGLQKNLLDLNIGQDGRGYGYRSDDYGINISSISSTTSGRVARINFGTTPQLRRYLSFSAGNDELMYITNRNGGQIGIGTTEPQNFFHIDGSRNNPQIEGTPPTAAESLDDFTVKSDGSVGIGTYAPTAKLELNSGTANVSGLKFTNLNSSTPVSSGATLGVNANGEVVTVNGNAFTPAFGKVTLPNSVVINGNTTNDDLINIELPSAGTYLISYTTRGEFQNGATTTAGCWMTSFLNQVTESPSNTYTRLKDSEILVVTTTDSSRQVIGGTGSGTYIVTVTGKTKFSLGVFTVVSPISQGGTTNQGVILNNNDGRTSISYVKITP</sequence>
<organism evidence="2 3">
    <name type="scientific">Chryseobacterium candidae</name>
    <dbReference type="NCBI Taxonomy" id="1978493"/>
    <lineage>
        <taxon>Bacteria</taxon>
        <taxon>Pseudomonadati</taxon>
        <taxon>Bacteroidota</taxon>
        <taxon>Flavobacteriia</taxon>
        <taxon>Flavobacteriales</taxon>
        <taxon>Weeksellaceae</taxon>
        <taxon>Chryseobacterium group</taxon>
        <taxon>Chryseobacterium</taxon>
    </lineage>
</organism>
<feature type="chain" id="PRO_5047193189" description="IPT/TIG domain-containing protein" evidence="1">
    <location>
        <begin position="21"/>
        <end position="464"/>
    </location>
</feature>
<protein>
    <recommendedName>
        <fullName evidence="4">IPT/TIG domain-containing protein</fullName>
    </recommendedName>
</protein>
<evidence type="ECO:0000256" key="1">
    <source>
        <dbReference type="SAM" id="SignalP"/>
    </source>
</evidence>
<reference evidence="2 3" key="1">
    <citation type="submission" date="2019-01" db="EMBL/GenBank/DDBJ databases">
        <authorList>
            <person name="B I."/>
            <person name="Ch S."/>
            <person name="Ch V.R."/>
        </authorList>
    </citation>
    <scope>NUCLEOTIDE SEQUENCE [LARGE SCALE GENOMIC DNA]</scope>
    <source>
        <strain evidence="2 3">JC507</strain>
    </source>
</reference>
<evidence type="ECO:0000313" key="3">
    <source>
        <dbReference type="Proteomes" id="UP000306038"/>
    </source>
</evidence>
<feature type="signal peptide" evidence="1">
    <location>
        <begin position="1"/>
        <end position="20"/>
    </location>
</feature>
<dbReference type="EMBL" id="SDLV01000021">
    <property type="protein sequence ID" value="THV59385.1"/>
    <property type="molecule type" value="Genomic_DNA"/>
</dbReference>
<keyword evidence="3" id="KW-1185">Reference proteome</keyword>
<accession>A0ABY2R6L3</accession>
<evidence type="ECO:0000313" key="2">
    <source>
        <dbReference type="EMBL" id="THV59385.1"/>
    </source>
</evidence>
<gene>
    <name evidence="2" type="ORF">EK417_11180</name>
</gene>
<dbReference type="RefSeq" id="WP_136522206.1">
    <property type="nucleotide sequence ID" value="NZ_SDLV01000021.1"/>
</dbReference>
<dbReference type="Proteomes" id="UP000306038">
    <property type="component" value="Unassembled WGS sequence"/>
</dbReference>
<keyword evidence="1" id="KW-0732">Signal</keyword>